<dbReference type="AlphaFoldDB" id="A0A7L6ARE3"/>
<keyword evidence="2" id="KW-1185">Reference proteome</keyword>
<evidence type="ECO:0000313" key="1">
    <source>
        <dbReference type="EMBL" id="QLQ31623.1"/>
    </source>
</evidence>
<accession>A0A7L6ARE3</accession>
<dbReference type="InterPro" id="IPR006441">
    <property type="entry name" value="Phage_P2_GpN"/>
</dbReference>
<evidence type="ECO:0000313" key="2">
    <source>
        <dbReference type="Proteomes" id="UP000510621"/>
    </source>
</evidence>
<dbReference type="EMBL" id="CP059265">
    <property type="protein sequence ID" value="QLQ31623.1"/>
    <property type="molecule type" value="Genomic_DNA"/>
</dbReference>
<organism evidence="1 2">
    <name type="scientific">Candidatus Thiothrix singaporensis</name>
    <dbReference type="NCBI Taxonomy" id="2799669"/>
    <lineage>
        <taxon>Bacteria</taxon>
        <taxon>Pseudomonadati</taxon>
        <taxon>Pseudomonadota</taxon>
        <taxon>Gammaproteobacteria</taxon>
        <taxon>Thiotrichales</taxon>
        <taxon>Thiotrichaceae</taxon>
        <taxon>Thiothrix</taxon>
    </lineage>
</organism>
<dbReference type="Pfam" id="PF05125">
    <property type="entry name" value="Phage_cap_P2"/>
    <property type="match status" value="1"/>
</dbReference>
<protein>
    <submittedName>
        <fullName evidence="1">P2 family phage major capsid protein</fullName>
    </submittedName>
</protein>
<proteinExistence type="predicted"/>
<sequence>METSNAGYAAAGATIHDMGQDFHEGWLQYIIRHAPEKVWGMNADGSVDPIKVSPGGDFKNMDALVFDARHSLLPRAYRKSPDMGGHAWR</sequence>
<gene>
    <name evidence="1" type="ORF">HZT40_08530</name>
</gene>
<name>A0A7L6ARE3_9GAMM</name>
<dbReference type="Proteomes" id="UP000510621">
    <property type="component" value="Chromosome"/>
</dbReference>
<dbReference type="KEGG" id="this:HZT40_08530"/>
<reference evidence="1" key="1">
    <citation type="submission" date="2020-06" db="EMBL/GenBank/DDBJ databases">
        <title>Analysis procedures for assessing recovery of high quality, complete, closed genomes from Nanopore long read metagenome sequencing.</title>
        <authorList>
            <person name="Bessarab I."/>
            <person name="Arumugam K."/>
            <person name="Haryono M."/>
            <person name="Liu X."/>
            <person name="Roy S."/>
            <person name="Zuniga-Montanez R.E."/>
            <person name="Qiu G."/>
            <person name="Drautz-Moses D.I."/>
            <person name="Law Y.Y."/>
            <person name="Wuertz S."/>
            <person name="Lauro F.M."/>
            <person name="Huson D.H."/>
            <person name="Williams R.B."/>
        </authorList>
    </citation>
    <scope>NUCLEOTIDE SEQUENCE [LARGE SCALE GENOMIC DNA]</scope>
    <source>
        <strain evidence="1">SSD2</strain>
    </source>
</reference>